<gene>
    <name evidence="2" type="ORF">C8A03DRAFT_18008</name>
</gene>
<dbReference type="PROSITE" id="PS00028">
    <property type="entry name" value="ZINC_FINGER_C2H2_1"/>
    <property type="match status" value="1"/>
</dbReference>
<sequence length="211" mass="23391">MGLTTILRGFKAPIAVLDHFLASNGVEETFGIPPSLARVPGSKIPPVDPQSAFLREKLAASGDANPTARIFIPHRRGQIRSTYAYVAYAFVMVFSQRLINLAADLPEKAPPGFTELRREILGFAPGGGGGDEALLQVTGIRGREGEDPSSFLYVVLTDEREFPRTRTFMRESDLRCEHCTVVFDDWIDLQHHRTDAHGVEIKIPNFLPDDM</sequence>
<proteinExistence type="predicted"/>
<protein>
    <recommendedName>
        <fullName evidence="1">C2H2-type domain-containing protein</fullName>
    </recommendedName>
</protein>
<reference evidence="2" key="2">
    <citation type="submission" date="2023-05" db="EMBL/GenBank/DDBJ databases">
        <authorList>
            <consortium name="Lawrence Berkeley National Laboratory"/>
            <person name="Steindorff A."/>
            <person name="Hensen N."/>
            <person name="Bonometti L."/>
            <person name="Westerberg I."/>
            <person name="Brannstrom I.O."/>
            <person name="Guillou S."/>
            <person name="Cros-Aarteil S."/>
            <person name="Calhoun S."/>
            <person name="Haridas S."/>
            <person name="Kuo A."/>
            <person name="Mondo S."/>
            <person name="Pangilinan J."/>
            <person name="Riley R."/>
            <person name="Labutti K."/>
            <person name="Andreopoulos B."/>
            <person name="Lipzen A."/>
            <person name="Chen C."/>
            <person name="Yanf M."/>
            <person name="Daum C."/>
            <person name="Ng V."/>
            <person name="Clum A."/>
            <person name="Ohm R."/>
            <person name="Martin F."/>
            <person name="Silar P."/>
            <person name="Natvig D."/>
            <person name="Lalanne C."/>
            <person name="Gautier V."/>
            <person name="Ament-Velasquez S.L."/>
            <person name="Kruys A."/>
            <person name="Hutchinson M.I."/>
            <person name="Powell A.J."/>
            <person name="Barry K."/>
            <person name="Miller A.N."/>
            <person name="Grigoriev I.V."/>
            <person name="Debuchy R."/>
            <person name="Gladieux P."/>
            <person name="Thoren M.H."/>
            <person name="Johannesson H."/>
        </authorList>
    </citation>
    <scope>NUCLEOTIDE SEQUENCE</scope>
    <source>
        <strain evidence="2">CBS 532.94</strain>
    </source>
</reference>
<dbReference type="EMBL" id="MU860287">
    <property type="protein sequence ID" value="KAK4235219.1"/>
    <property type="molecule type" value="Genomic_DNA"/>
</dbReference>
<feature type="domain" description="C2H2-type" evidence="1">
    <location>
        <begin position="176"/>
        <end position="197"/>
    </location>
</feature>
<evidence type="ECO:0000313" key="2">
    <source>
        <dbReference type="EMBL" id="KAK4235219.1"/>
    </source>
</evidence>
<dbReference type="AlphaFoldDB" id="A0AAN7HBT7"/>
<evidence type="ECO:0000313" key="3">
    <source>
        <dbReference type="Proteomes" id="UP001303760"/>
    </source>
</evidence>
<organism evidence="2 3">
    <name type="scientific">Achaetomium macrosporum</name>
    <dbReference type="NCBI Taxonomy" id="79813"/>
    <lineage>
        <taxon>Eukaryota</taxon>
        <taxon>Fungi</taxon>
        <taxon>Dikarya</taxon>
        <taxon>Ascomycota</taxon>
        <taxon>Pezizomycotina</taxon>
        <taxon>Sordariomycetes</taxon>
        <taxon>Sordariomycetidae</taxon>
        <taxon>Sordariales</taxon>
        <taxon>Chaetomiaceae</taxon>
        <taxon>Achaetomium</taxon>
    </lineage>
</organism>
<reference evidence="2" key="1">
    <citation type="journal article" date="2023" name="Mol. Phylogenet. Evol.">
        <title>Genome-scale phylogeny and comparative genomics of the fungal order Sordariales.</title>
        <authorList>
            <person name="Hensen N."/>
            <person name="Bonometti L."/>
            <person name="Westerberg I."/>
            <person name="Brannstrom I.O."/>
            <person name="Guillou S."/>
            <person name="Cros-Aarteil S."/>
            <person name="Calhoun S."/>
            <person name="Haridas S."/>
            <person name="Kuo A."/>
            <person name="Mondo S."/>
            <person name="Pangilinan J."/>
            <person name="Riley R."/>
            <person name="LaButti K."/>
            <person name="Andreopoulos B."/>
            <person name="Lipzen A."/>
            <person name="Chen C."/>
            <person name="Yan M."/>
            <person name="Daum C."/>
            <person name="Ng V."/>
            <person name="Clum A."/>
            <person name="Steindorff A."/>
            <person name="Ohm R.A."/>
            <person name="Martin F."/>
            <person name="Silar P."/>
            <person name="Natvig D.O."/>
            <person name="Lalanne C."/>
            <person name="Gautier V."/>
            <person name="Ament-Velasquez S.L."/>
            <person name="Kruys A."/>
            <person name="Hutchinson M.I."/>
            <person name="Powell A.J."/>
            <person name="Barry K."/>
            <person name="Miller A.N."/>
            <person name="Grigoriev I.V."/>
            <person name="Debuchy R."/>
            <person name="Gladieux P."/>
            <person name="Hiltunen Thoren M."/>
            <person name="Johannesson H."/>
        </authorList>
    </citation>
    <scope>NUCLEOTIDE SEQUENCE</scope>
    <source>
        <strain evidence="2">CBS 532.94</strain>
    </source>
</reference>
<evidence type="ECO:0000259" key="1">
    <source>
        <dbReference type="PROSITE" id="PS00028"/>
    </source>
</evidence>
<dbReference type="InterPro" id="IPR013087">
    <property type="entry name" value="Znf_C2H2_type"/>
</dbReference>
<name>A0AAN7HBT7_9PEZI</name>
<comment type="caution">
    <text evidence="2">The sequence shown here is derived from an EMBL/GenBank/DDBJ whole genome shotgun (WGS) entry which is preliminary data.</text>
</comment>
<dbReference type="Proteomes" id="UP001303760">
    <property type="component" value="Unassembled WGS sequence"/>
</dbReference>
<keyword evidence="3" id="KW-1185">Reference proteome</keyword>
<accession>A0AAN7HBT7</accession>